<dbReference type="Proteomes" id="UP000012313">
    <property type="component" value="Unassembled WGS sequence"/>
</dbReference>
<evidence type="ECO:0000313" key="3">
    <source>
        <dbReference type="Proteomes" id="UP000012313"/>
    </source>
</evidence>
<accession>N1WH99</accession>
<sequence length="62" mass="6640">MPSIITHSAVPFSFGVGYGTTRELKSTAPSQRQGETLSCKRRDPDAPKLSTAELTLFNVGSV</sequence>
<name>N1WH99_9LEPT</name>
<evidence type="ECO:0000313" key="2">
    <source>
        <dbReference type="EMBL" id="EMY76474.1"/>
    </source>
</evidence>
<proteinExistence type="predicted"/>
<keyword evidence="3" id="KW-1185">Reference proteome</keyword>
<feature type="region of interest" description="Disordered" evidence="1">
    <location>
        <begin position="23"/>
        <end position="46"/>
    </location>
</feature>
<evidence type="ECO:0000256" key="1">
    <source>
        <dbReference type="SAM" id="MobiDB-lite"/>
    </source>
</evidence>
<reference evidence="2" key="1">
    <citation type="submission" date="2013-03" db="EMBL/GenBank/DDBJ databases">
        <authorList>
            <person name="Harkins D.M."/>
            <person name="Durkin A.S."/>
            <person name="Brinkac L.M."/>
            <person name="Haft D.H."/>
            <person name="Selengut J.D."/>
            <person name="Sanka R."/>
            <person name="DePew J."/>
            <person name="Purushe J."/>
            <person name="Hartskeerl R.A."/>
            <person name="Ahmed A."/>
            <person name="van der Linden H."/>
            <person name="Goris M.G.A."/>
            <person name="Vinetz J.M."/>
            <person name="Sutton G.G."/>
            <person name="Nierman W.C."/>
            <person name="Fouts D.E."/>
        </authorList>
    </citation>
    <scope>NUCLEOTIDE SEQUENCE [LARGE SCALE GENOMIC DNA]</scope>
    <source>
        <strain evidence="2">ICFT</strain>
    </source>
</reference>
<comment type="caution">
    <text evidence="2">The sequence shown here is derived from an EMBL/GenBank/DDBJ whole genome shotgun (WGS) entry which is preliminary data.</text>
</comment>
<organism evidence="2 3">
    <name type="scientific">Leptospira weilii serovar Ranarum str. ICFT</name>
    <dbReference type="NCBI Taxonomy" id="1218598"/>
    <lineage>
        <taxon>Bacteria</taxon>
        <taxon>Pseudomonadati</taxon>
        <taxon>Spirochaetota</taxon>
        <taxon>Spirochaetia</taxon>
        <taxon>Leptospirales</taxon>
        <taxon>Leptospiraceae</taxon>
        <taxon>Leptospira</taxon>
    </lineage>
</organism>
<protein>
    <submittedName>
        <fullName evidence="2">Uncharacterized protein</fullName>
    </submittedName>
</protein>
<feature type="compositionally biased region" description="Polar residues" evidence="1">
    <location>
        <begin position="27"/>
        <end position="36"/>
    </location>
</feature>
<dbReference type="EMBL" id="AOHC02000050">
    <property type="protein sequence ID" value="EMY76474.1"/>
    <property type="molecule type" value="Genomic_DNA"/>
</dbReference>
<gene>
    <name evidence="2" type="ORF">LEP1GSC060_0245</name>
</gene>
<dbReference type="AlphaFoldDB" id="N1WH99"/>